<accession>G3AE55</accession>
<evidence type="ECO:0000256" key="3">
    <source>
        <dbReference type="ARBA" id="ARBA00022989"/>
    </source>
</evidence>
<feature type="transmembrane region" description="Helical" evidence="5">
    <location>
        <begin position="396"/>
        <end position="418"/>
    </location>
</feature>
<dbReference type="InterPro" id="IPR011701">
    <property type="entry name" value="MFS"/>
</dbReference>
<comment type="subcellular location">
    <subcellularLocation>
        <location evidence="1">Membrane</location>
        <topology evidence="1">Multi-pass membrane protein</topology>
    </subcellularLocation>
</comment>
<feature type="transmembrane region" description="Helical" evidence="5">
    <location>
        <begin position="12"/>
        <end position="30"/>
    </location>
</feature>
<dbReference type="SUPFAM" id="SSF103473">
    <property type="entry name" value="MFS general substrate transporter"/>
    <property type="match status" value="1"/>
</dbReference>
<feature type="transmembrane region" description="Helical" evidence="5">
    <location>
        <begin position="50"/>
        <end position="70"/>
    </location>
</feature>
<dbReference type="KEGG" id="spaa:SPAPADRAFT_132742"/>
<proteinExistence type="predicted"/>
<protein>
    <submittedName>
        <fullName evidence="6">Uncharacterized protein</fullName>
    </submittedName>
</protein>
<dbReference type="OrthoDB" id="410267at2759"/>
<sequence>MIALPRTVQKAILLLSCTFLGLTCGTLYMYSSYSPQFARQVNYTASDSSYIALSGTIGIAIGGPIAGILVDKRGYTAALALGGTLIISGYMIMRRQFDYTYHNLPLSCSLTLMIGIGSTAINSVTLKCCAVSFPSIRGVATSLPLSLYGLSALFYSVAASIFYPGDTSSFLGFVAGSIFCILLVCSPSIILADREHKLKRSAAKYHKSSHPDIKSDALPLSPSVTTDYQFGEAALSNESLLKNPKFWLLFIILGSLASLGQMYIYSVGYIVKALVSYSLRNEVDITPILLQETETIIQHDQQFQVGLLSIANCLGRIISGIMGDIITQSFNKSRTWLLFFPSIGMMITQLLSLTTRTYDNLPLNSLLTGLFYGFTFCIMPLIVGDTFGLDNFSYNWGVVNMAPILPSYYFTMLFGSIYDSKSQFSEQHGGLVCLLGNQCYNSIFKITLLVSIFAVIIVSILTIGPKLSLKTKKTLPLTSSPLKQEVNEKVS</sequence>
<evidence type="ECO:0000256" key="2">
    <source>
        <dbReference type="ARBA" id="ARBA00022692"/>
    </source>
</evidence>
<evidence type="ECO:0000313" key="7">
    <source>
        <dbReference type="Proteomes" id="UP000000709"/>
    </source>
</evidence>
<dbReference type="OMA" id="FYGFTFC"/>
<evidence type="ECO:0000256" key="4">
    <source>
        <dbReference type="ARBA" id="ARBA00023136"/>
    </source>
</evidence>
<dbReference type="GeneID" id="18869688"/>
<organism evidence="7">
    <name type="scientific">Spathaspora passalidarum (strain NRRL Y-27907 / 11-Y1)</name>
    <dbReference type="NCBI Taxonomy" id="619300"/>
    <lineage>
        <taxon>Eukaryota</taxon>
        <taxon>Fungi</taxon>
        <taxon>Dikarya</taxon>
        <taxon>Ascomycota</taxon>
        <taxon>Saccharomycotina</taxon>
        <taxon>Pichiomycetes</taxon>
        <taxon>Debaryomycetaceae</taxon>
        <taxon>Spathaspora</taxon>
    </lineage>
</organism>
<dbReference type="Pfam" id="PF07690">
    <property type="entry name" value="MFS_1"/>
    <property type="match status" value="1"/>
</dbReference>
<evidence type="ECO:0000256" key="1">
    <source>
        <dbReference type="ARBA" id="ARBA00004141"/>
    </source>
</evidence>
<feature type="transmembrane region" description="Helical" evidence="5">
    <location>
        <begin position="112"/>
        <end position="133"/>
    </location>
</feature>
<dbReference type="Gene3D" id="1.20.1250.20">
    <property type="entry name" value="MFS general substrate transporter like domains"/>
    <property type="match status" value="1"/>
</dbReference>
<keyword evidence="2 5" id="KW-0812">Transmembrane</keyword>
<dbReference type="InterPro" id="IPR036259">
    <property type="entry name" value="MFS_trans_sf"/>
</dbReference>
<dbReference type="PANTHER" id="PTHR21576">
    <property type="entry name" value="UNCHARACTERIZED NODULIN-LIKE PROTEIN"/>
    <property type="match status" value="1"/>
</dbReference>
<dbReference type="EMBL" id="GL996499">
    <property type="protein sequence ID" value="EGW35589.1"/>
    <property type="molecule type" value="Genomic_DNA"/>
</dbReference>
<gene>
    <name evidence="6" type="ORF">SPAPADRAFT_132742</name>
</gene>
<feature type="transmembrane region" description="Helical" evidence="5">
    <location>
        <begin position="335"/>
        <end position="354"/>
    </location>
</feature>
<name>G3AE55_SPAPN</name>
<dbReference type="GO" id="GO:0022857">
    <property type="term" value="F:transmembrane transporter activity"/>
    <property type="evidence" value="ECO:0007669"/>
    <property type="project" value="InterPro"/>
</dbReference>
<keyword evidence="4 5" id="KW-0472">Membrane</keyword>
<feature type="transmembrane region" description="Helical" evidence="5">
    <location>
        <begin position="75"/>
        <end position="92"/>
    </location>
</feature>
<reference evidence="6 7" key="1">
    <citation type="journal article" date="2011" name="Proc. Natl. Acad. Sci. U.S.A.">
        <title>Comparative genomics of xylose-fermenting fungi for enhanced biofuel production.</title>
        <authorList>
            <person name="Wohlbach D.J."/>
            <person name="Kuo A."/>
            <person name="Sato T.K."/>
            <person name="Potts K.M."/>
            <person name="Salamov A.A."/>
            <person name="LaButti K.M."/>
            <person name="Sun H."/>
            <person name="Clum A."/>
            <person name="Pangilinan J.L."/>
            <person name="Lindquist E.A."/>
            <person name="Lucas S."/>
            <person name="Lapidus A."/>
            <person name="Jin M."/>
            <person name="Gunawan C."/>
            <person name="Balan V."/>
            <person name="Dale B.E."/>
            <person name="Jeffries T.W."/>
            <person name="Zinkel R."/>
            <person name="Barry K.W."/>
            <person name="Grigoriev I.V."/>
            <person name="Gasch A.P."/>
        </authorList>
    </citation>
    <scope>NUCLEOTIDE SEQUENCE [LARGE SCALE GENOMIC DNA]</scope>
    <source>
        <strain evidence="7">NRRL Y-27907 / 11-Y1</strain>
    </source>
</reference>
<dbReference type="GO" id="GO:0000329">
    <property type="term" value="C:fungal-type vacuole membrane"/>
    <property type="evidence" value="ECO:0007669"/>
    <property type="project" value="TreeGrafter"/>
</dbReference>
<dbReference type="InParanoid" id="G3AE55"/>
<dbReference type="eggNOG" id="ENOG502RWDV">
    <property type="taxonomic scope" value="Eukaryota"/>
</dbReference>
<keyword evidence="3 5" id="KW-1133">Transmembrane helix</keyword>
<dbReference type="AlphaFoldDB" id="G3AE55"/>
<keyword evidence="7" id="KW-1185">Reference proteome</keyword>
<dbReference type="HOGENOM" id="CLU_012596_0_1_1"/>
<feature type="transmembrane region" description="Helical" evidence="5">
    <location>
        <begin position="170"/>
        <end position="192"/>
    </location>
</feature>
<dbReference type="Proteomes" id="UP000000709">
    <property type="component" value="Unassembled WGS sequence"/>
</dbReference>
<feature type="transmembrane region" description="Helical" evidence="5">
    <location>
        <begin position="246"/>
        <end position="271"/>
    </location>
</feature>
<feature type="transmembrane region" description="Helical" evidence="5">
    <location>
        <begin position="366"/>
        <end position="384"/>
    </location>
</feature>
<evidence type="ECO:0000313" key="6">
    <source>
        <dbReference type="EMBL" id="EGW35589.1"/>
    </source>
</evidence>
<feature type="transmembrane region" description="Helical" evidence="5">
    <location>
        <begin position="443"/>
        <end position="463"/>
    </location>
</feature>
<dbReference type="PANTHER" id="PTHR21576:SF158">
    <property type="entry name" value="RIBOSOMAL RNA-PROCESSING PROTEIN 12-LIKE CONSERVED DOMAIN-CONTAINING PROTEIN"/>
    <property type="match status" value="1"/>
</dbReference>
<dbReference type="RefSeq" id="XP_007373001.1">
    <property type="nucleotide sequence ID" value="XM_007372939.1"/>
</dbReference>
<evidence type="ECO:0000256" key="5">
    <source>
        <dbReference type="SAM" id="Phobius"/>
    </source>
</evidence>